<dbReference type="NCBIfam" id="TIGR01085">
    <property type="entry name" value="murE"/>
    <property type="match status" value="1"/>
</dbReference>
<keyword evidence="7" id="KW-0067">ATP-binding</keyword>
<keyword evidence="5 7" id="KW-0131">Cell cycle</keyword>
<dbReference type="HAMAP" id="MF_00208">
    <property type="entry name" value="MurE"/>
    <property type="match status" value="1"/>
</dbReference>
<sequence length="522" mass="55002">MSSTLRPTKVPQVSVRRLAREVGAELTLAGGLPSPDVGACGIVLDSRRVTVGDIYAGLPGEHVHGASFAGQAAASGAVAVLTDPEGQALMDAAGVELPRIVVPSPRDLLGALSALMYDRPADALTLVGVTGTNGKTTTAYIVDSALRAMGRRTGLIGTIETRVGERSVSSVRTTPESCDLHALFALMREEDVDSCVMEVSSHALELHRVDGAVFDVAIFTNMSQDHLDFHGSMETYFKAKASLFTPERARLGVVCVDDAWGARLAREASIPVVTVATRADAVGDAHWTLVPEPERGVDAFSLVGPDETFHLKGALPGDYNQSNTAFVAVALSSTGLSRTQVETALADGARVPGRMEPVDLGAEAPSVYVDFAHTPEAVRATLATLKKNTRGRLIAVIGAGGHRDSSKRPLMGGAAMEYADLVVVTDDNPRDEDPAVIREAIAVGARACWVENRPGAAEDSAPIRNVAERAEGIAEALRCAGPQDVVAVLGRGHEKKQEIMGEFVPFDDRVAVESAWSEVAHP</sequence>
<gene>
    <name evidence="7 12" type="primary">murE</name>
    <name evidence="12" type="ORF">AUCHE_01_00450</name>
</gene>
<dbReference type="Gene3D" id="3.90.190.20">
    <property type="entry name" value="Mur ligase, C-terminal domain"/>
    <property type="match status" value="1"/>
</dbReference>
<evidence type="ECO:0000313" key="12">
    <source>
        <dbReference type="EMBL" id="GAB76483.1"/>
    </source>
</evidence>
<dbReference type="InterPro" id="IPR013221">
    <property type="entry name" value="Mur_ligase_cen"/>
</dbReference>
<evidence type="ECO:0000256" key="3">
    <source>
        <dbReference type="ARBA" id="ARBA00022960"/>
    </source>
</evidence>
<evidence type="ECO:0000259" key="10">
    <source>
        <dbReference type="Pfam" id="PF02875"/>
    </source>
</evidence>
<keyword evidence="6 7" id="KW-0961">Cell wall biogenesis/degradation</keyword>
<dbReference type="NCBIfam" id="NF001124">
    <property type="entry name" value="PRK00139.1-2"/>
    <property type="match status" value="1"/>
</dbReference>
<evidence type="ECO:0000256" key="7">
    <source>
        <dbReference type="HAMAP-Rule" id="MF_00208"/>
    </source>
</evidence>
<dbReference type="GO" id="GO:0071555">
    <property type="term" value="P:cell wall organization"/>
    <property type="evidence" value="ECO:0007669"/>
    <property type="project" value="UniProtKB-KW"/>
</dbReference>
<comment type="pathway">
    <text evidence="7 8">Cell wall biogenesis; peptidoglycan biosynthesis.</text>
</comment>
<evidence type="ECO:0000259" key="9">
    <source>
        <dbReference type="Pfam" id="PF01225"/>
    </source>
</evidence>
<comment type="subcellular location">
    <subcellularLocation>
        <location evidence="7 8">Cytoplasm</location>
    </subcellularLocation>
</comment>
<dbReference type="InterPro" id="IPR036565">
    <property type="entry name" value="Mur-like_cat_sf"/>
</dbReference>
<feature type="short sequence motif" description="Meso-diaminopimelate recognition motif" evidence="7">
    <location>
        <begin position="427"/>
        <end position="430"/>
    </location>
</feature>
<feature type="binding site" evidence="7">
    <location>
        <position position="494"/>
    </location>
    <ligand>
        <name>meso-2,6-diaminopimelate</name>
        <dbReference type="ChEBI" id="CHEBI:57791"/>
    </ligand>
</feature>
<keyword evidence="2 7" id="KW-0132">Cell division</keyword>
<evidence type="ECO:0000256" key="1">
    <source>
        <dbReference type="ARBA" id="ARBA00005898"/>
    </source>
</evidence>
<feature type="domain" description="Mur ligase N-terminal catalytic" evidence="9">
    <location>
        <begin position="41"/>
        <end position="115"/>
    </location>
</feature>
<dbReference type="RefSeq" id="WP_006501233.1">
    <property type="nucleotide sequence ID" value="NZ_BAGZ01000001.1"/>
</dbReference>
<dbReference type="GO" id="GO:0005737">
    <property type="term" value="C:cytoplasm"/>
    <property type="evidence" value="ECO:0007669"/>
    <property type="project" value="UniProtKB-SubCell"/>
</dbReference>
<dbReference type="InterPro" id="IPR005761">
    <property type="entry name" value="UDP-N-AcMur-Glu-dNH2Pim_ligase"/>
</dbReference>
<comment type="function">
    <text evidence="7">Catalyzes the addition of meso-diaminopimelic acid to the nucleotide precursor UDP-N-acetylmuramoyl-L-alanyl-D-glutamate (UMAG) in the biosynthesis of bacterial cell-wall peptidoglycan.</text>
</comment>
<dbReference type="SUPFAM" id="SSF63418">
    <property type="entry name" value="MurE/MurF N-terminal domain"/>
    <property type="match status" value="1"/>
</dbReference>
<comment type="catalytic activity">
    <reaction evidence="7">
        <text>UDP-N-acetyl-alpha-D-muramoyl-L-alanyl-D-glutamate + meso-2,6-diaminopimelate + ATP = UDP-N-acetyl-alpha-D-muramoyl-L-alanyl-gamma-D-glutamyl-meso-2,6-diaminopimelate + ADP + phosphate + H(+)</text>
        <dbReference type="Rhea" id="RHEA:23676"/>
        <dbReference type="ChEBI" id="CHEBI:15378"/>
        <dbReference type="ChEBI" id="CHEBI:30616"/>
        <dbReference type="ChEBI" id="CHEBI:43474"/>
        <dbReference type="ChEBI" id="CHEBI:57791"/>
        <dbReference type="ChEBI" id="CHEBI:83900"/>
        <dbReference type="ChEBI" id="CHEBI:83905"/>
        <dbReference type="ChEBI" id="CHEBI:456216"/>
        <dbReference type="EC" id="6.3.2.13"/>
    </reaction>
</comment>
<feature type="binding site" evidence="7">
    <location>
        <position position="490"/>
    </location>
    <ligand>
        <name>meso-2,6-diaminopimelate</name>
        <dbReference type="ChEBI" id="CHEBI:57791"/>
    </ligand>
</feature>
<dbReference type="EMBL" id="BAGZ01000001">
    <property type="protein sequence ID" value="GAB76483.1"/>
    <property type="molecule type" value="Genomic_DNA"/>
</dbReference>
<evidence type="ECO:0000313" key="13">
    <source>
        <dbReference type="Proteomes" id="UP000008495"/>
    </source>
</evidence>
<dbReference type="eggNOG" id="COG0769">
    <property type="taxonomic scope" value="Bacteria"/>
</dbReference>
<keyword evidence="13" id="KW-1185">Reference proteome</keyword>
<dbReference type="InterPro" id="IPR004101">
    <property type="entry name" value="Mur_ligase_C"/>
</dbReference>
<feature type="binding site" evidence="7">
    <location>
        <position position="403"/>
    </location>
    <ligand>
        <name>meso-2,6-diaminopimelate</name>
        <dbReference type="ChEBI" id="CHEBI:57791"/>
    </ligand>
</feature>
<evidence type="ECO:0000256" key="8">
    <source>
        <dbReference type="RuleBase" id="RU004135"/>
    </source>
</evidence>
<dbReference type="Proteomes" id="UP000008495">
    <property type="component" value="Unassembled WGS sequence"/>
</dbReference>
<feature type="domain" description="Mur ligase C-terminal" evidence="10">
    <location>
        <begin position="353"/>
        <end position="492"/>
    </location>
</feature>
<dbReference type="PANTHER" id="PTHR23135">
    <property type="entry name" value="MUR LIGASE FAMILY MEMBER"/>
    <property type="match status" value="1"/>
</dbReference>
<feature type="binding site" evidence="7">
    <location>
        <begin position="131"/>
        <end position="137"/>
    </location>
    <ligand>
        <name>ATP</name>
        <dbReference type="ChEBI" id="CHEBI:30616"/>
    </ligand>
</feature>
<dbReference type="AlphaFoldDB" id="K6V380"/>
<accession>K6V380</accession>
<dbReference type="NCBIfam" id="NF001126">
    <property type="entry name" value="PRK00139.1-4"/>
    <property type="match status" value="1"/>
</dbReference>
<evidence type="ECO:0000256" key="2">
    <source>
        <dbReference type="ARBA" id="ARBA00022618"/>
    </source>
</evidence>
<feature type="binding site" evidence="7">
    <location>
        <position position="200"/>
    </location>
    <ligand>
        <name>UDP-N-acetyl-alpha-D-muramoyl-L-alanyl-D-glutamate</name>
        <dbReference type="ChEBI" id="CHEBI:83900"/>
    </ligand>
</feature>
<name>K6V380_9MICO</name>
<evidence type="ECO:0000256" key="6">
    <source>
        <dbReference type="ARBA" id="ARBA00023316"/>
    </source>
</evidence>
<dbReference type="GO" id="GO:0008765">
    <property type="term" value="F:UDP-N-acetylmuramoylalanyl-D-glutamate-2,6-diaminopimelate ligase activity"/>
    <property type="evidence" value="ECO:0007669"/>
    <property type="project" value="UniProtKB-UniRule"/>
</dbReference>
<dbReference type="GO" id="GO:0008360">
    <property type="term" value="P:regulation of cell shape"/>
    <property type="evidence" value="ECO:0007669"/>
    <property type="project" value="UniProtKB-KW"/>
</dbReference>
<evidence type="ECO:0000256" key="4">
    <source>
        <dbReference type="ARBA" id="ARBA00022984"/>
    </source>
</evidence>
<dbReference type="InterPro" id="IPR000713">
    <property type="entry name" value="Mur_ligase_N"/>
</dbReference>
<keyword evidence="4 7" id="KW-0573">Peptidoglycan synthesis</keyword>
<organism evidence="12 13">
    <name type="scientific">Austwickia chelonae NBRC 105200</name>
    <dbReference type="NCBI Taxonomy" id="1184607"/>
    <lineage>
        <taxon>Bacteria</taxon>
        <taxon>Bacillati</taxon>
        <taxon>Actinomycetota</taxon>
        <taxon>Actinomycetes</taxon>
        <taxon>Micrococcales</taxon>
        <taxon>Dermatophilaceae</taxon>
        <taxon>Austwickia</taxon>
    </lineage>
</organism>
<dbReference type="PANTHER" id="PTHR23135:SF4">
    <property type="entry name" value="UDP-N-ACETYLMURAMOYL-L-ALANYL-D-GLUTAMATE--2,6-DIAMINOPIMELATE LIGASE MURE HOMOLOG, CHLOROPLASTIC"/>
    <property type="match status" value="1"/>
</dbReference>
<evidence type="ECO:0000256" key="5">
    <source>
        <dbReference type="ARBA" id="ARBA00023306"/>
    </source>
</evidence>
<dbReference type="Pfam" id="PF02875">
    <property type="entry name" value="Mur_ligase_C"/>
    <property type="match status" value="1"/>
</dbReference>
<dbReference type="Pfam" id="PF01225">
    <property type="entry name" value="Mur_ligase"/>
    <property type="match status" value="1"/>
</dbReference>
<comment type="cofactor">
    <cofactor evidence="7">
        <name>Mg(2+)</name>
        <dbReference type="ChEBI" id="CHEBI:18420"/>
    </cofactor>
</comment>
<feature type="modified residue" description="N6-carboxylysine" evidence="7">
    <location>
        <position position="240"/>
    </location>
</feature>
<dbReference type="GO" id="GO:0000287">
    <property type="term" value="F:magnesium ion binding"/>
    <property type="evidence" value="ECO:0007669"/>
    <property type="project" value="UniProtKB-UniRule"/>
</dbReference>
<dbReference type="GO" id="GO:0005524">
    <property type="term" value="F:ATP binding"/>
    <property type="evidence" value="ECO:0007669"/>
    <property type="project" value="UniProtKB-UniRule"/>
</dbReference>
<dbReference type="Pfam" id="PF08245">
    <property type="entry name" value="Mur_ligase_M"/>
    <property type="match status" value="1"/>
</dbReference>
<dbReference type="EC" id="6.3.2.13" evidence="7"/>
<dbReference type="SUPFAM" id="SSF53244">
    <property type="entry name" value="MurD-like peptide ligases, peptide-binding domain"/>
    <property type="match status" value="1"/>
</dbReference>
<comment type="caution">
    <text evidence="7">Lacks conserved residue(s) required for the propagation of feature annotation.</text>
</comment>
<keyword evidence="7" id="KW-0460">Magnesium</keyword>
<comment type="caution">
    <text evidence="12">The sequence shown here is derived from an EMBL/GenBank/DDBJ whole genome shotgun (WGS) entry which is preliminary data.</text>
</comment>
<dbReference type="Gene3D" id="3.40.1190.10">
    <property type="entry name" value="Mur-like, catalytic domain"/>
    <property type="match status" value="1"/>
</dbReference>
<dbReference type="GO" id="GO:0009252">
    <property type="term" value="P:peptidoglycan biosynthetic process"/>
    <property type="evidence" value="ECO:0007669"/>
    <property type="project" value="UniProtKB-UniRule"/>
</dbReference>
<feature type="domain" description="Mur ligase central" evidence="11">
    <location>
        <begin position="129"/>
        <end position="330"/>
    </location>
</feature>
<evidence type="ECO:0000259" key="11">
    <source>
        <dbReference type="Pfam" id="PF08245"/>
    </source>
</evidence>
<feature type="binding site" evidence="7">
    <location>
        <begin position="173"/>
        <end position="174"/>
    </location>
    <ligand>
        <name>UDP-N-acetyl-alpha-D-muramoyl-L-alanyl-D-glutamate</name>
        <dbReference type="ChEBI" id="CHEBI:83900"/>
    </ligand>
</feature>
<dbReference type="Gene3D" id="3.40.1390.10">
    <property type="entry name" value="MurE/MurF, N-terminal domain"/>
    <property type="match status" value="1"/>
</dbReference>
<protein>
    <recommendedName>
        <fullName evidence="7">UDP-N-acetylmuramoyl-L-alanyl-D-glutamate--2,6-diaminopimelate ligase</fullName>
        <ecNumber evidence="7">6.3.2.13</ecNumber>
    </recommendedName>
    <alternativeName>
        <fullName evidence="7">Meso-A2pm-adding enzyme</fullName>
    </alternativeName>
    <alternativeName>
        <fullName evidence="7">Meso-diaminopimelate-adding enzyme</fullName>
    </alternativeName>
    <alternativeName>
        <fullName evidence="7">UDP-MurNAc-L-Ala-D-Glu:meso-diaminopimelate ligase</fullName>
    </alternativeName>
    <alternativeName>
        <fullName evidence="7">UDP-MurNAc-tripeptide synthetase</fullName>
    </alternativeName>
    <alternativeName>
        <fullName evidence="7">UDP-N-acetylmuramyl-tripeptide synthetase</fullName>
    </alternativeName>
</protein>
<feature type="binding site" evidence="7">
    <location>
        <position position="44"/>
    </location>
    <ligand>
        <name>UDP-N-acetyl-alpha-D-muramoyl-L-alanyl-D-glutamate</name>
        <dbReference type="ChEBI" id="CHEBI:83900"/>
    </ligand>
</feature>
<dbReference type="InterPro" id="IPR035911">
    <property type="entry name" value="MurE/MurF_N"/>
</dbReference>
<proteinExistence type="inferred from homology"/>
<feature type="binding site" evidence="7">
    <location>
        <begin position="427"/>
        <end position="430"/>
    </location>
    <ligand>
        <name>meso-2,6-diaminopimelate</name>
        <dbReference type="ChEBI" id="CHEBI:57791"/>
    </ligand>
</feature>
<feature type="binding site" evidence="7">
    <location>
        <position position="208"/>
    </location>
    <ligand>
        <name>UDP-N-acetyl-alpha-D-muramoyl-L-alanyl-D-glutamate</name>
        <dbReference type="ChEBI" id="CHEBI:83900"/>
    </ligand>
</feature>
<keyword evidence="7 12" id="KW-0436">Ligase</keyword>
<keyword evidence="7" id="KW-0547">Nucleotide-binding</keyword>
<dbReference type="InterPro" id="IPR036615">
    <property type="entry name" value="Mur_ligase_C_dom_sf"/>
</dbReference>
<comment type="similarity">
    <text evidence="1 7">Belongs to the MurCDEF family. MurE subfamily.</text>
</comment>
<dbReference type="UniPathway" id="UPA00219"/>
<feature type="binding site" evidence="7">
    <location>
        <position position="46"/>
    </location>
    <ligand>
        <name>UDP-N-acetyl-alpha-D-muramoyl-L-alanyl-D-glutamate</name>
        <dbReference type="ChEBI" id="CHEBI:83900"/>
    </ligand>
</feature>
<reference evidence="12 13" key="1">
    <citation type="submission" date="2012-08" db="EMBL/GenBank/DDBJ databases">
        <title>Whole genome shotgun sequence of Austwickia chelonae NBRC 105200.</title>
        <authorList>
            <person name="Yoshida I."/>
            <person name="Hosoyama A."/>
            <person name="Tsuchikane K."/>
            <person name="Katsumata H."/>
            <person name="Ando Y."/>
            <person name="Ohji S."/>
            <person name="Hamada M."/>
            <person name="Tamura T."/>
            <person name="Yamazoe A."/>
            <person name="Yamazaki S."/>
            <person name="Fujita N."/>
        </authorList>
    </citation>
    <scope>NUCLEOTIDE SEQUENCE [LARGE SCALE GENOMIC DNA]</scope>
    <source>
        <strain evidence="12 13">NBRC 105200</strain>
    </source>
</reference>
<dbReference type="SUPFAM" id="SSF53623">
    <property type="entry name" value="MurD-like peptide ligases, catalytic domain"/>
    <property type="match status" value="1"/>
</dbReference>
<keyword evidence="7" id="KW-0963">Cytoplasm</keyword>
<comment type="PTM">
    <text evidence="7">Carboxylation is probably crucial for Mg(2+) binding and, consequently, for the gamma-phosphate positioning of ATP.</text>
</comment>
<dbReference type="STRING" id="100225.SAMN05421595_1610"/>
<keyword evidence="3 7" id="KW-0133">Cell shape</keyword>
<dbReference type="GO" id="GO:0051301">
    <property type="term" value="P:cell division"/>
    <property type="evidence" value="ECO:0007669"/>
    <property type="project" value="UniProtKB-KW"/>
</dbReference>